<dbReference type="RefSeq" id="WP_027845997.1">
    <property type="nucleotide sequence ID" value="NZ_LMTZ01000089.1"/>
</dbReference>
<dbReference type="OrthoDB" id="561002at2"/>
<accession>A0A0V7ZRQ2</accession>
<sequence>MRLTVSPKLQTIPIALAVSICSGTIGFVNMTTTLATEKIPVCRGPRAGEYLLLVSSPTKDNRTQLRQVLPPRLKLNVCKYLSGTVTRIGGFARIDDANRWARYIRDSAGLNATITTRPGNRVARTTTKKVSYKPRQLGEGFAVLVDYRNRPQIASSVRKLIKSDVGFVSYGQRPYLLAAYTNEQKEAYSTLQKLSDKGYFAIIADSRKVMLLRPAVRLP</sequence>
<name>A0A0V7ZRQ2_9CYAN</name>
<evidence type="ECO:0008006" key="4">
    <source>
        <dbReference type="Google" id="ProtNLM"/>
    </source>
</evidence>
<proteinExistence type="predicted"/>
<comment type="caution">
    <text evidence="2">The sequence shown here is derived from an EMBL/GenBank/DDBJ whole genome shotgun (WGS) entry which is preliminary data.</text>
</comment>
<dbReference type="AlphaFoldDB" id="A0A0V7ZRQ2"/>
<keyword evidence="1" id="KW-1133">Transmembrane helix</keyword>
<dbReference type="Proteomes" id="UP000053372">
    <property type="component" value="Unassembled WGS sequence"/>
</dbReference>
<reference evidence="2 3" key="1">
    <citation type="journal article" date="2015" name="Genome Announc.">
        <title>Draft Genome of the Euendolithic (true boring) Cyanobacterium Mastigocoleus testarum strain BC008.</title>
        <authorList>
            <person name="Guida B.S."/>
            <person name="Garcia-Pichel F."/>
        </authorList>
    </citation>
    <scope>NUCLEOTIDE SEQUENCE [LARGE SCALE GENOMIC DNA]</scope>
    <source>
        <strain evidence="2 3">BC008</strain>
    </source>
</reference>
<protein>
    <recommendedName>
        <fullName evidence="4">SPOR domain-containing protein</fullName>
    </recommendedName>
</protein>
<keyword evidence="1" id="KW-0472">Membrane</keyword>
<organism evidence="2 3">
    <name type="scientific">Mastigocoleus testarum BC008</name>
    <dbReference type="NCBI Taxonomy" id="371196"/>
    <lineage>
        <taxon>Bacteria</taxon>
        <taxon>Bacillati</taxon>
        <taxon>Cyanobacteriota</taxon>
        <taxon>Cyanophyceae</taxon>
        <taxon>Nostocales</taxon>
        <taxon>Hapalosiphonaceae</taxon>
        <taxon>Mastigocoleus</taxon>
    </lineage>
</organism>
<evidence type="ECO:0000313" key="2">
    <source>
        <dbReference type="EMBL" id="KST67293.1"/>
    </source>
</evidence>
<evidence type="ECO:0000313" key="3">
    <source>
        <dbReference type="Proteomes" id="UP000053372"/>
    </source>
</evidence>
<gene>
    <name evidence="2" type="ORF">BC008_29335</name>
</gene>
<evidence type="ECO:0000256" key="1">
    <source>
        <dbReference type="SAM" id="Phobius"/>
    </source>
</evidence>
<dbReference type="EMBL" id="LMTZ01000089">
    <property type="protein sequence ID" value="KST67293.1"/>
    <property type="molecule type" value="Genomic_DNA"/>
</dbReference>
<keyword evidence="1" id="KW-0812">Transmembrane</keyword>
<feature type="transmembrane region" description="Helical" evidence="1">
    <location>
        <begin position="12"/>
        <end position="30"/>
    </location>
</feature>
<keyword evidence="3" id="KW-1185">Reference proteome</keyword>